<dbReference type="EMBL" id="PGGS01000083">
    <property type="protein sequence ID" value="PNH09626.1"/>
    <property type="molecule type" value="Genomic_DNA"/>
</dbReference>
<dbReference type="OrthoDB" id="536783at2759"/>
<evidence type="ECO:0000313" key="3">
    <source>
        <dbReference type="EMBL" id="PNH09626.1"/>
    </source>
</evidence>
<evidence type="ECO:0008006" key="5">
    <source>
        <dbReference type="Google" id="ProtNLM"/>
    </source>
</evidence>
<evidence type="ECO:0000313" key="4">
    <source>
        <dbReference type="Proteomes" id="UP000236333"/>
    </source>
</evidence>
<comment type="similarity">
    <text evidence="2">Belongs to the ELP6 family.</text>
</comment>
<reference evidence="3 4" key="1">
    <citation type="journal article" date="2017" name="Mol. Biol. Evol.">
        <title>The 4-celled Tetrabaena socialis nuclear genome reveals the essential components for genetic control of cell number at the origin of multicellularity in the volvocine lineage.</title>
        <authorList>
            <person name="Featherston J."/>
            <person name="Arakaki Y."/>
            <person name="Hanschen E.R."/>
            <person name="Ferris P.J."/>
            <person name="Michod R.E."/>
            <person name="Olson B.J.S.C."/>
            <person name="Nozaki H."/>
            <person name="Durand P.M."/>
        </authorList>
    </citation>
    <scope>NUCLEOTIDE SEQUENCE [LARGE SCALE GENOMIC DNA]</scope>
    <source>
        <strain evidence="3 4">NIES-571</strain>
    </source>
</reference>
<dbReference type="AlphaFoldDB" id="A0A2J8AAS2"/>
<dbReference type="GO" id="GO:0033588">
    <property type="term" value="C:elongator holoenzyme complex"/>
    <property type="evidence" value="ECO:0007669"/>
    <property type="project" value="InterPro"/>
</dbReference>
<sequence>MQASADDFSPWASTSCRGGLTLVEGTLQLSGLFIVQQYLRLLLQRDYAVVLVTAEQSFERYRQVAKKMGLSLPAYLQSGQLAHVAAPLAPLEGSDGQPKGGAPRLQQLLAAVGEAVRQRPAAAAGVALVVDSLTVTITRRRPPAGCSSSSGGGGGYEGGLLQAAGSRHSVFFRTTELAVSRRRRLCH</sequence>
<dbReference type="PANTHER" id="PTHR16184">
    <property type="entry name" value="ELONGATOR COMPLEX PROTEIN 6"/>
    <property type="match status" value="1"/>
</dbReference>
<evidence type="ECO:0000256" key="1">
    <source>
        <dbReference type="ARBA" id="ARBA00005043"/>
    </source>
</evidence>
<evidence type="ECO:0000256" key="2">
    <source>
        <dbReference type="ARBA" id="ARBA00008837"/>
    </source>
</evidence>
<dbReference type="Proteomes" id="UP000236333">
    <property type="component" value="Unassembled WGS sequence"/>
</dbReference>
<dbReference type="GO" id="GO:0002098">
    <property type="term" value="P:tRNA wobble uridine modification"/>
    <property type="evidence" value="ECO:0007669"/>
    <property type="project" value="InterPro"/>
</dbReference>
<comment type="caution">
    <text evidence="3">The sequence shown here is derived from an EMBL/GenBank/DDBJ whole genome shotgun (WGS) entry which is preliminary data.</text>
</comment>
<organism evidence="3 4">
    <name type="scientific">Tetrabaena socialis</name>
    <dbReference type="NCBI Taxonomy" id="47790"/>
    <lineage>
        <taxon>Eukaryota</taxon>
        <taxon>Viridiplantae</taxon>
        <taxon>Chlorophyta</taxon>
        <taxon>core chlorophytes</taxon>
        <taxon>Chlorophyceae</taxon>
        <taxon>CS clade</taxon>
        <taxon>Chlamydomonadales</taxon>
        <taxon>Tetrabaenaceae</taxon>
        <taxon>Tetrabaena</taxon>
    </lineage>
</organism>
<dbReference type="Gene3D" id="3.40.50.300">
    <property type="entry name" value="P-loop containing nucleotide triphosphate hydrolases"/>
    <property type="match status" value="1"/>
</dbReference>
<name>A0A2J8AAS2_9CHLO</name>
<accession>A0A2J8AAS2</accession>
<dbReference type="InterPro" id="IPR027417">
    <property type="entry name" value="P-loop_NTPase"/>
</dbReference>
<protein>
    <recommendedName>
        <fullName evidence="5">Elongator complex protein 6</fullName>
    </recommendedName>
</protein>
<gene>
    <name evidence="3" type="ORF">TSOC_003736</name>
</gene>
<dbReference type="InterPro" id="IPR018627">
    <property type="entry name" value="ELP6"/>
</dbReference>
<keyword evidence="4" id="KW-1185">Reference proteome</keyword>
<proteinExistence type="inferred from homology"/>
<dbReference type="UniPathway" id="UPA00988"/>
<comment type="pathway">
    <text evidence="1">tRNA modification; 5-methoxycarbonylmethyl-2-thiouridine-tRNA biosynthesis.</text>
</comment>
<dbReference type="PANTHER" id="PTHR16184:SF6">
    <property type="entry name" value="ELONGATOR COMPLEX PROTEIN 6"/>
    <property type="match status" value="1"/>
</dbReference>